<dbReference type="Proteomes" id="UP000185874">
    <property type="component" value="Unassembled WGS sequence"/>
</dbReference>
<reference evidence="1 2" key="1">
    <citation type="journal article" date="2016" name="Nat. Commun.">
        <title>Thousands of microbial genomes shed light on interconnected biogeochemical processes in an aquifer system.</title>
        <authorList>
            <person name="Anantharaman K."/>
            <person name="Brown C.T."/>
            <person name="Hug L.A."/>
            <person name="Sharon I."/>
            <person name="Castelle C.J."/>
            <person name="Probst A.J."/>
            <person name="Thomas B.C."/>
            <person name="Singh A."/>
            <person name="Wilkins M.J."/>
            <person name="Karaoz U."/>
            <person name="Brodie E.L."/>
            <person name="Williams K.H."/>
            <person name="Hubbard S.S."/>
            <person name="Banfield J.F."/>
        </authorList>
    </citation>
    <scope>NUCLEOTIDE SEQUENCE [LARGE SCALE GENOMIC DNA]</scope>
</reference>
<dbReference type="EMBL" id="MGDJ01000028">
    <property type="protein sequence ID" value="OGL52294.1"/>
    <property type="molecule type" value="Genomic_DNA"/>
</dbReference>
<name>A0A1F7SGD7_9BACT</name>
<protein>
    <submittedName>
        <fullName evidence="1">Uncharacterized protein</fullName>
    </submittedName>
</protein>
<sequence length="71" mass="7918">MNRPIRVGEVKGISYALPPATDPDLRQSYLRKVAIAVGGKPILVSPDLVFSARVDRHQIIQTISCHRRKVI</sequence>
<gene>
    <name evidence="1" type="ORF">A3K55_00580</name>
</gene>
<dbReference type="AlphaFoldDB" id="A0A1F7SGD7"/>
<organism evidence="1 2">
    <name type="scientific">Candidatus Shapirobacteria bacterium RBG_13_44_7</name>
    <dbReference type="NCBI Taxonomy" id="1802149"/>
    <lineage>
        <taxon>Bacteria</taxon>
        <taxon>Candidatus Shapironibacteriota</taxon>
    </lineage>
</organism>
<evidence type="ECO:0000313" key="1">
    <source>
        <dbReference type="EMBL" id="OGL52294.1"/>
    </source>
</evidence>
<evidence type="ECO:0000313" key="2">
    <source>
        <dbReference type="Proteomes" id="UP000185874"/>
    </source>
</evidence>
<proteinExistence type="predicted"/>
<comment type="caution">
    <text evidence="1">The sequence shown here is derived from an EMBL/GenBank/DDBJ whole genome shotgun (WGS) entry which is preliminary data.</text>
</comment>
<accession>A0A1F7SGD7</accession>